<feature type="region of interest" description="Disordered" evidence="1">
    <location>
        <begin position="1"/>
        <end position="66"/>
    </location>
</feature>
<dbReference type="EMBL" id="KE125743">
    <property type="protein sequence ID" value="EPB67221.1"/>
    <property type="molecule type" value="Genomic_DNA"/>
</dbReference>
<dbReference type="Proteomes" id="UP000054495">
    <property type="component" value="Unassembled WGS sequence"/>
</dbReference>
<evidence type="ECO:0000256" key="1">
    <source>
        <dbReference type="SAM" id="MobiDB-lite"/>
    </source>
</evidence>
<feature type="compositionally biased region" description="Basic and acidic residues" evidence="1">
    <location>
        <begin position="9"/>
        <end position="19"/>
    </location>
</feature>
<evidence type="ECO:0000313" key="2">
    <source>
        <dbReference type="EMBL" id="EPB67221.1"/>
    </source>
</evidence>
<name>A0A0D6LBM0_9BILA</name>
<gene>
    <name evidence="2" type="ORF">ANCCEY_13690</name>
</gene>
<keyword evidence="3" id="KW-1185">Reference proteome</keyword>
<proteinExistence type="predicted"/>
<reference evidence="2 3" key="1">
    <citation type="submission" date="2013-05" db="EMBL/GenBank/DDBJ databases">
        <title>Draft genome of the parasitic nematode Anyclostoma ceylanicum.</title>
        <authorList>
            <person name="Mitreva M."/>
        </authorList>
    </citation>
    <scope>NUCLEOTIDE SEQUENCE [LARGE SCALE GENOMIC DNA]</scope>
</reference>
<organism evidence="2 3">
    <name type="scientific">Ancylostoma ceylanicum</name>
    <dbReference type="NCBI Taxonomy" id="53326"/>
    <lineage>
        <taxon>Eukaryota</taxon>
        <taxon>Metazoa</taxon>
        <taxon>Ecdysozoa</taxon>
        <taxon>Nematoda</taxon>
        <taxon>Chromadorea</taxon>
        <taxon>Rhabditida</taxon>
        <taxon>Rhabditina</taxon>
        <taxon>Rhabditomorpha</taxon>
        <taxon>Strongyloidea</taxon>
        <taxon>Ancylostomatidae</taxon>
        <taxon>Ancylostomatinae</taxon>
        <taxon>Ancylostoma</taxon>
    </lineage>
</organism>
<sequence>MGPVRARRSYSEAQRERNGKAVQHRVRRSAGRAAAPPSTILPNGRHDSVGLNRTDSPRPATCSSTQ</sequence>
<evidence type="ECO:0000313" key="3">
    <source>
        <dbReference type="Proteomes" id="UP000054495"/>
    </source>
</evidence>
<dbReference type="AlphaFoldDB" id="A0A0D6LBM0"/>
<accession>A0A0D6LBM0</accession>
<protein>
    <submittedName>
        <fullName evidence="2">Uncharacterized protein</fullName>
    </submittedName>
</protein>